<proteinExistence type="predicted"/>
<keyword evidence="1" id="KW-0863">Zinc-finger</keyword>
<accession>E2A188</accession>
<keyword evidence="1" id="KW-0862">Zinc</keyword>
<dbReference type="GO" id="GO:0008270">
    <property type="term" value="F:zinc ion binding"/>
    <property type="evidence" value="ECO:0007669"/>
    <property type="project" value="UniProtKB-KW"/>
</dbReference>
<organism evidence="4">
    <name type="scientific">Camponotus floridanus</name>
    <name type="common">Florida carpenter ant</name>
    <dbReference type="NCBI Taxonomy" id="104421"/>
    <lineage>
        <taxon>Eukaryota</taxon>
        <taxon>Metazoa</taxon>
        <taxon>Ecdysozoa</taxon>
        <taxon>Arthropoda</taxon>
        <taxon>Hexapoda</taxon>
        <taxon>Insecta</taxon>
        <taxon>Pterygota</taxon>
        <taxon>Neoptera</taxon>
        <taxon>Endopterygota</taxon>
        <taxon>Hymenoptera</taxon>
        <taxon>Apocrita</taxon>
        <taxon>Aculeata</taxon>
        <taxon>Formicoidea</taxon>
        <taxon>Formicidae</taxon>
        <taxon>Formicinae</taxon>
        <taxon>Camponotus</taxon>
    </lineage>
</organism>
<keyword evidence="4" id="KW-1185">Reference proteome</keyword>
<dbReference type="Proteomes" id="UP000000311">
    <property type="component" value="Unassembled WGS sequence"/>
</dbReference>
<reference evidence="3 4" key="1">
    <citation type="journal article" date="2010" name="Science">
        <title>Genomic comparison of the ants Camponotus floridanus and Harpegnathos saltator.</title>
        <authorList>
            <person name="Bonasio R."/>
            <person name="Zhang G."/>
            <person name="Ye C."/>
            <person name="Mutti N.S."/>
            <person name="Fang X."/>
            <person name="Qin N."/>
            <person name="Donahue G."/>
            <person name="Yang P."/>
            <person name="Li Q."/>
            <person name="Li C."/>
            <person name="Zhang P."/>
            <person name="Huang Z."/>
            <person name="Berger S.L."/>
            <person name="Reinberg D."/>
            <person name="Wang J."/>
            <person name="Liebig J."/>
        </authorList>
    </citation>
    <scope>NUCLEOTIDE SEQUENCE [LARGE SCALE GENOMIC DNA]</scope>
    <source>
        <strain evidence="4">C129</strain>
    </source>
</reference>
<dbReference type="Gene3D" id="4.10.60.10">
    <property type="entry name" value="Zinc finger, CCHC-type"/>
    <property type="match status" value="1"/>
</dbReference>
<sequence length="82" mass="9253">VKLGWTRVKIDLLKKRPIQCFRCWHFGHVRGNCRSDRDRTGACFRCGVLGHTAGTCNVGLPKCVVCEDLGKESRHRLGSPRC</sequence>
<dbReference type="SUPFAM" id="SSF57756">
    <property type="entry name" value="Retrovirus zinc finger-like domains"/>
    <property type="match status" value="1"/>
</dbReference>
<keyword evidence="1" id="KW-0479">Metal-binding</keyword>
<dbReference type="InParanoid" id="E2A188"/>
<gene>
    <name evidence="3" type="ORF">EAG_08542</name>
</gene>
<evidence type="ECO:0000256" key="1">
    <source>
        <dbReference type="PROSITE-ProRule" id="PRU00047"/>
    </source>
</evidence>
<evidence type="ECO:0000259" key="2">
    <source>
        <dbReference type="PROSITE" id="PS50158"/>
    </source>
</evidence>
<feature type="non-terminal residue" evidence="3">
    <location>
        <position position="1"/>
    </location>
</feature>
<dbReference type="OMA" id="CYRCHEP"/>
<dbReference type="InterPro" id="IPR001878">
    <property type="entry name" value="Znf_CCHC"/>
</dbReference>
<dbReference type="SMART" id="SM00343">
    <property type="entry name" value="ZnF_C2HC"/>
    <property type="match status" value="2"/>
</dbReference>
<feature type="domain" description="CCHC-type" evidence="2">
    <location>
        <begin position="43"/>
        <end position="56"/>
    </location>
</feature>
<evidence type="ECO:0000313" key="4">
    <source>
        <dbReference type="Proteomes" id="UP000000311"/>
    </source>
</evidence>
<dbReference type="PROSITE" id="PS50158">
    <property type="entry name" value="ZF_CCHC"/>
    <property type="match status" value="1"/>
</dbReference>
<dbReference type="GO" id="GO:0003676">
    <property type="term" value="F:nucleic acid binding"/>
    <property type="evidence" value="ECO:0007669"/>
    <property type="project" value="InterPro"/>
</dbReference>
<evidence type="ECO:0000313" key="3">
    <source>
        <dbReference type="EMBL" id="EFN72801.1"/>
    </source>
</evidence>
<protein>
    <recommendedName>
        <fullName evidence="2">CCHC-type domain-containing protein</fullName>
    </recommendedName>
</protein>
<dbReference type="EMBL" id="GL435728">
    <property type="protein sequence ID" value="EFN72801.1"/>
    <property type="molecule type" value="Genomic_DNA"/>
</dbReference>
<dbReference type="InterPro" id="IPR036875">
    <property type="entry name" value="Znf_CCHC_sf"/>
</dbReference>
<name>E2A188_CAMFO</name>
<feature type="non-terminal residue" evidence="3">
    <location>
        <position position="82"/>
    </location>
</feature>
<dbReference type="AlphaFoldDB" id="E2A188"/>